<reference evidence="2 3" key="1">
    <citation type="submission" date="2020-12" db="EMBL/GenBank/DDBJ databases">
        <title>De novo assembly of Tibetan sheep genome.</title>
        <authorList>
            <person name="Li X."/>
        </authorList>
    </citation>
    <scope>NUCLEOTIDE SEQUENCE [LARGE SCALE GENOMIC DNA]</scope>
    <source>
        <tissue evidence="2">Heart</tissue>
    </source>
</reference>
<dbReference type="Proteomes" id="UP000664991">
    <property type="component" value="Unassembled WGS sequence"/>
</dbReference>
<name>A0A836AKE4_SHEEP</name>
<sequence length="107" mass="11659">MGCDAPQHVGSSQVKDLNPGLLHRPAQMLSLREACPDPASGRAPSAASVFSLASQPVDWHLPFVSGAIRSLRRWSDSIQGIPPPGKEESTDDQRWTLRKYDGKLINV</sequence>
<evidence type="ECO:0000313" key="3">
    <source>
        <dbReference type="Proteomes" id="UP000664991"/>
    </source>
</evidence>
<protein>
    <submittedName>
        <fullName evidence="2">Uncharacterized protein</fullName>
    </submittedName>
</protein>
<organism evidence="2 3">
    <name type="scientific">Ovis aries</name>
    <name type="common">Sheep</name>
    <dbReference type="NCBI Taxonomy" id="9940"/>
    <lineage>
        <taxon>Eukaryota</taxon>
        <taxon>Metazoa</taxon>
        <taxon>Chordata</taxon>
        <taxon>Craniata</taxon>
        <taxon>Vertebrata</taxon>
        <taxon>Euteleostomi</taxon>
        <taxon>Mammalia</taxon>
        <taxon>Eutheria</taxon>
        <taxon>Laurasiatheria</taxon>
        <taxon>Artiodactyla</taxon>
        <taxon>Ruminantia</taxon>
        <taxon>Pecora</taxon>
        <taxon>Bovidae</taxon>
        <taxon>Caprinae</taxon>
        <taxon>Ovis</taxon>
    </lineage>
</organism>
<dbReference type="EMBL" id="JAEMGP010000003">
    <property type="protein sequence ID" value="KAG5211591.1"/>
    <property type="molecule type" value="Genomic_DNA"/>
</dbReference>
<dbReference type="AlphaFoldDB" id="A0A836AKE4"/>
<evidence type="ECO:0000313" key="2">
    <source>
        <dbReference type="EMBL" id="KAG5211591.1"/>
    </source>
</evidence>
<feature type="region of interest" description="Disordered" evidence="1">
    <location>
        <begin position="1"/>
        <end position="20"/>
    </location>
</feature>
<evidence type="ECO:0000256" key="1">
    <source>
        <dbReference type="SAM" id="MobiDB-lite"/>
    </source>
</evidence>
<comment type="caution">
    <text evidence="2">The sequence shown here is derived from an EMBL/GenBank/DDBJ whole genome shotgun (WGS) entry which is preliminary data.</text>
</comment>
<proteinExistence type="predicted"/>
<accession>A0A836AKE4</accession>
<gene>
    <name evidence="2" type="ORF">JEQ12_014020</name>
</gene>